<dbReference type="STRING" id="392333.SAMN05660860_00440"/>
<protein>
    <submittedName>
        <fullName evidence="2">Uncharacterized protein</fullName>
    </submittedName>
</protein>
<evidence type="ECO:0000313" key="2">
    <source>
        <dbReference type="EMBL" id="SDL36475.1"/>
    </source>
</evidence>
<accession>A0A1G9JGU2</accession>
<evidence type="ECO:0000313" key="3">
    <source>
        <dbReference type="Proteomes" id="UP000182146"/>
    </source>
</evidence>
<dbReference type="OrthoDB" id="7107776at2"/>
<evidence type="ECO:0000256" key="1">
    <source>
        <dbReference type="SAM" id="MobiDB-lite"/>
    </source>
</evidence>
<feature type="compositionally biased region" description="Pro residues" evidence="1">
    <location>
        <begin position="22"/>
        <end position="33"/>
    </location>
</feature>
<dbReference type="Proteomes" id="UP000182146">
    <property type="component" value="Unassembled WGS sequence"/>
</dbReference>
<gene>
    <name evidence="2" type="ORF">SAMN05660860_00440</name>
</gene>
<dbReference type="EMBL" id="FNGU01000001">
    <property type="protein sequence ID" value="SDL36475.1"/>
    <property type="molecule type" value="Genomic_DNA"/>
</dbReference>
<proteinExistence type="predicted"/>
<name>A0A1G9JGU2_9BACT</name>
<dbReference type="AlphaFoldDB" id="A0A1G9JGU2"/>
<organism evidence="2 3">
    <name type="scientific">Geoalkalibacter ferrihydriticus</name>
    <dbReference type="NCBI Taxonomy" id="392333"/>
    <lineage>
        <taxon>Bacteria</taxon>
        <taxon>Pseudomonadati</taxon>
        <taxon>Thermodesulfobacteriota</taxon>
        <taxon>Desulfuromonadia</taxon>
        <taxon>Desulfuromonadales</taxon>
        <taxon>Geoalkalibacteraceae</taxon>
        <taxon>Geoalkalibacter</taxon>
    </lineage>
</organism>
<sequence>MSPFFPTRRRADNPSPALESPGPAPILMAPPPSGHVRSADQAVAAMLSLLSTYLVPSGAGLPDAGVTTVSVAERTLGLGNRRGTERAAGFAVLSLKGGRIEAVVRFQLWAANPVGVDTLVSELQDRLLAARTELWNAGFLVVKQQDTGLSEQVSSLSGWRKTTDFKVLYEYRYRDLDGAESLIARIPIDLDPEEPDSPARETTMVRDKIMRWDDQGAEPLSIRGSRTGARITGLAALAYLPPGFGGAQVTLARLDLDNPAAPTTYPDMDAFLAAVTDPSAPEHHGQVVFADLDAFLAAFTTAGDPIPLGDWDEDGVTDEYRPAVVAFARPLRLGGPNEVLRISYQDSTFSAPAVLYLRLGARPLS</sequence>
<dbReference type="RefSeq" id="WP_052446214.1">
    <property type="nucleotide sequence ID" value="NZ_FNGU01000001.1"/>
</dbReference>
<feature type="region of interest" description="Disordered" evidence="1">
    <location>
        <begin position="1"/>
        <end position="33"/>
    </location>
</feature>
<reference evidence="2 3" key="1">
    <citation type="submission" date="2016-10" db="EMBL/GenBank/DDBJ databases">
        <authorList>
            <person name="de Groot N.N."/>
        </authorList>
    </citation>
    <scope>NUCLEOTIDE SEQUENCE [LARGE SCALE GENOMIC DNA]</scope>
    <source>
        <strain evidence="2 3">DSM 17813</strain>
    </source>
</reference>